<dbReference type="InterPro" id="IPR000873">
    <property type="entry name" value="AMP-dep_synth/lig_dom"/>
</dbReference>
<protein>
    <submittedName>
        <fullName evidence="3">Fatty-acyl-CoA synthase</fullName>
    </submittedName>
</protein>
<dbReference type="Proteomes" id="UP000244240">
    <property type="component" value="Unassembled WGS sequence"/>
</dbReference>
<evidence type="ECO:0000259" key="2">
    <source>
        <dbReference type="Pfam" id="PF13193"/>
    </source>
</evidence>
<name>A0A2T6BGF5_9BACL</name>
<reference evidence="3 4" key="1">
    <citation type="submission" date="2018-04" db="EMBL/GenBank/DDBJ databases">
        <title>Genomic Encyclopedia of Archaeal and Bacterial Type Strains, Phase II (KMG-II): from individual species to whole genera.</title>
        <authorList>
            <person name="Goeker M."/>
        </authorList>
    </citation>
    <scope>NUCLEOTIDE SEQUENCE [LARGE SCALE GENOMIC DNA]</scope>
    <source>
        <strain evidence="3 4">DSM 45787</strain>
    </source>
</reference>
<dbReference type="Pfam" id="PF00501">
    <property type="entry name" value="AMP-binding"/>
    <property type="match status" value="1"/>
</dbReference>
<proteinExistence type="predicted"/>
<sequence>MADPHFEFWPDRMPVSLDIPRTTVWDNLAVSARRYPHRTAIYYYGQSLSYQRLLEEAQRLAGFLQNELHVSKGDRVLLFMQNSPQFIIAFYAILRANAVVVPLNPMNVRSELAFYIEDCEPKAAIVGQELYDRIAPLNGTSLKHIVVAAYSDYLPPSPVVQPPEEVTAPRVKVKDDDVTLWSEALTNGGPPGPHTARSSDLAVLPYTSGTTGKPKGCMHTHYTVQATLAGASAWNHLTPNAVALATLPLFHVTGMQHSMNTPIFTGGSMVVMTRWNRHTAAKLIQIHRCTHWTGISTMVVDFLANPDLREVDGSSLQFVGGGGAPLPEAVGEELYRQTGLRFVEGYGLSETMAQTHMNPVHRPKLQCLGIPSFDVDACVVNPDTLKPLGPGEEGEILLRGPQVFKGYWRRPSETENVFVKIDDGPPFFRTGDIGKVDEEGYFFIVDRLKRMINASGLKVWPTEVEGVLYKHPAVKQACVIGVPDERRGETVKAFIVLKSPERGKVSEEEIIRWSKERLATYKYPRIVQFIDELPMTGSGKILWRKLQEDERHKWNQAEKTR</sequence>
<dbReference type="PANTHER" id="PTHR43767">
    <property type="entry name" value="LONG-CHAIN-FATTY-ACID--COA LIGASE"/>
    <property type="match status" value="1"/>
</dbReference>
<feature type="domain" description="AMP-dependent synthetase/ligase" evidence="1">
    <location>
        <begin position="30"/>
        <end position="408"/>
    </location>
</feature>
<evidence type="ECO:0000259" key="1">
    <source>
        <dbReference type="Pfam" id="PF00501"/>
    </source>
</evidence>
<dbReference type="InterPro" id="IPR042099">
    <property type="entry name" value="ANL_N_sf"/>
</dbReference>
<dbReference type="InterPro" id="IPR025110">
    <property type="entry name" value="AMP-bd_C"/>
</dbReference>
<dbReference type="NCBIfam" id="NF006181">
    <property type="entry name" value="PRK08314.1"/>
    <property type="match status" value="1"/>
</dbReference>
<dbReference type="InterPro" id="IPR050237">
    <property type="entry name" value="ATP-dep_AMP-bd_enzyme"/>
</dbReference>
<dbReference type="AlphaFoldDB" id="A0A2T6BGF5"/>
<dbReference type="InterPro" id="IPR020845">
    <property type="entry name" value="AMP-binding_CS"/>
</dbReference>
<dbReference type="Gene3D" id="3.40.50.12780">
    <property type="entry name" value="N-terminal domain of ligase-like"/>
    <property type="match status" value="1"/>
</dbReference>
<organism evidence="3 4">
    <name type="scientific">Melghirimyces profundicolus</name>
    <dbReference type="NCBI Taxonomy" id="1242148"/>
    <lineage>
        <taxon>Bacteria</taxon>
        <taxon>Bacillati</taxon>
        <taxon>Bacillota</taxon>
        <taxon>Bacilli</taxon>
        <taxon>Bacillales</taxon>
        <taxon>Thermoactinomycetaceae</taxon>
        <taxon>Melghirimyces</taxon>
    </lineage>
</organism>
<evidence type="ECO:0000313" key="3">
    <source>
        <dbReference type="EMBL" id="PTX55142.1"/>
    </source>
</evidence>
<dbReference type="EMBL" id="QBKR01000021">
    <property type="protein sequence ID" value="PTX55142.1"/>
    <property type="molecule type" value="Genomic_DNA"/>
</dbReference>
<dbReference type="SUPFAM" id="SSF56801">
    <property type="entry name" value="Acetyl-CoA synthetase-like"/>
    <property type="match status" value="1"/>
</dbReference>
<dbReference type="RefSeq" id="WP_108025252.1">
    <property type="nucleotide sequence ID" value="NZ_QBKR01000021.1"/>
</dbReference>
<comment type="caution">
    <text evidence="3">The sequence shown here is derived from an EMBL/GenBank/DDBJ whole genome shotgun (WGS) entry which is preliminary data.</text>
</comment>
<gene>
    <name evidence="3" type="ORF">C8P63_12122</name>
</gene>
<dbReference type="Pfam" id="PF13193">
    <property type="entry name" value="AMP-binding_C"/>
    <property type="match status" value="1"/>
</dbReference>
<dbReference type="Gene3D" id="3.30.300.30">
    <property type="match status" value="1"/>
</dbReference>
<accession>A0A2T6BGF5</accession>
<dbReference type="PANTHER" id="PTHR43767:SF1">
    <property type="entry name" value="NONRIBOSOMAL PEPTIDE SYNTHASE PES1 (EUROFUNG)-RELATED"/>
    <property type="match status" value="1"/>
</dbReference>
<feature type="domain" description="AMP-binding enzyme C-terminal" evidence="2">
    <location>
        <begin position="463"/>
        <end position="540"/>
    </location>
</feature>
<dbReference type="PROSITE" id="PS00455">
    <property type="entry name" value="AMP_BINDING"/>
    <property type="match status" value="1"/>
</dbReference>
<dbReference type="GO" id="GO:0016878">
    <property type="term" value="F:acid-thiol ligase activity"/>
    <property type="evidence" value="ECO:0007669"/>
    <property type="project" value="UniProtKB-ARBA"/>
</dbReference>
<evidence type="ECO:0000313" key="4">
    <source>
        <dbReference type="Proteomes" id="UP000244240"/>
    </source>
</evidence>
<dbReference type="InterPro" id="IPR045851">
    <property type="entry name" value="AMP-bd_C_sf"/>
</dbReference>
<keyword evidence="4" id="KW-1185">Reference proteome</keyword>
<dbReference type="OrthoDB" id="9765680at2"/>